<gene>
    <name evidence="1" type="ORF">CC86DRAFT_377823</name>
</gene>
<dbReference type="AlphaFoldDB" id="A0A6A7AHC4"/>
<dbReference type="Proteomes" id="UP000799424">
    <property type="component" value="Unassembled WGS sequence"/>
</dbReference>
<reference evidence="1" key="1">
    <citation type="journal article" date="2020" name="Stud. Mycol.">
        <title>101 Dothideomycetes genomes: a test case for predicting lifestyles and emergence of pathogens.</title>
        <authorList>
            <person name="Haridas S."/>
            <person name="Albert R."/>
            <person name="Binder M."/>
            <person name="Bloem J."/>
            <person name="Labutti K."/>
            <person name="Salamov A."/>
            <person name="Andreopoulos B."/>
            <person name="Baker S."/>
            <person name="Barry K."/>
            <person name="Bills G."/>
            <person name="Bluhm B."/>
            <person name="Cannon C."/>
            <person name="Castanera R."/>
            <person name="Culley D."/>
            <person name="Daum C."/>
            <person name="Ezra D."/>
            <person name="Gonzalez J."/>
            <person name="Henrissat B."/>
            <person name="Kuo A."/>
            <person name="Liang C."/>
            <person name="Lipzen A."/>
            <person name="Lutzoni F."/>
            <person name="Magnuson J."/>
            <person name="Mondo S."/>
            <person name="Nolan M."/>
            <person name="Ohm R."/>
            <person name="Pangilinan J."/>
            <person name="Park H.-J."/>
            <person name="Ramirez L."/>
            <person name="Alfaro M."/>
            <person name="Sun H."/>
            <person name="Tritt A."/>
            <person name="Yoshinaga Y."/>
            <person name="Zwiers L.-H."/>
            <person name="Turgeon B."/>
            <person name="Goodwin S."/>
            <person name="Spatafora J."/>
            <person name="Crous P."/>
            <person name="Grigoriev I."/>
        </authorList>
    </citation>
    <scope>NUCLEOTIDE SEQUENCE</scope>
    <source>
        <strain evidence="1">CBS 113818</strain>
    </source>
</reference>
<sequence length="213" mass="24049">MRNIIYDLIKADWPSRPTILRLHRAYDSNPRLLVGPISFAQTCRLVRQECLPILTYRIYEQVVKAQGVHVKPKFGVTLRNTSQRASRYFCEHLDAVFRPDGAEIAKRARLIRSVKAILVRKFFPSWGWADQHGSRENKLLRSLGFKSAIDRYVCLGFYNAGGDIVHLADIVLCGGPLATDAWRKTGGYKLLVGAPVLTGRAARYVVLPVCQPQ</sequence>
<organism evidence="1 2">
    <name type="scientific">Ophiobolus disseminans</name>
    <dbReference type="NCBI Taxonomy" id="1469910"/>
    <lineage>
        <taxon>Eukaryota</taxon>
        <taxon>Fungi</taxon>
        <taxon>Dikarya</taxon>
        <taxon>Ascomycota</taxon>
        <taxon>Pezizomycotina</taxon>
        <taxon>Dothideomycetes</taxon>
        <taxon>Pleosporomycetidae</taxon>
        <taxon>Pleosporales</taxon>
        <taxon>Pleosporineae</taxon>
        <taxon>Phaeosphaeriaceae</taxon>
        <taxon>Ophiobolus</taxon>
    </lineage>
</organism>
<accession>A0A6A7AHC4</accession>
<evidence type="ECO:0000313" key="2">
    <source>
        <dbReference type="Proteomes" id="UP000799424"/>
    </source>
</evidence>
<keyword evidence="2" id="KW-1185">Reference proteome</keyword>
<evidence type="ECO:0000313" key="1">
    <source>
        <dbReference type="EMBL" id="KAF2832700.1"/>
    </source>
</evidence>
<dbReference type="EMBL" id="MU006217">
    <property type="protein sequence ID" value="KAF2832700.1"/>
    <property type="molecule type" value="Genomic_DNA"/>
</dbReference>
<name>A0A6A7AHC4_9PLEO</name>
<protein>
    <submittedName>
        <fullName evidence="1">Uncharacterized protein</fullName>
    </submittedName>
</protein>
<proteinExistence type="predicted"/>